<dbReference type="VEuPathDB" id="FungiDB:RhiirA1_494503"/>
<protein>
    <submittedName>
        <fullName evidence="1">Uncharacterized protein</fullName>
    </submittedName>
</protein>
<dbReference type="AlphaFoldDB" id="A0A2I1GFA9"/>
<organism evidence="1 2">
    <name type="scientific">Rhizophagus irregularis</name>
    <dbReference type="NCBI Taxonomy" id="588596"/>
    <lineage>
        <taxon>Eukaryota</taxon>
        <taxon>Fungi</taxon>
        <taxon>Fungi incertae sedis</taxon>
        <taxon>Mucoromycota</taxon>
        <taxon>Glomeromycotina</taxon>
        <taxon>Glomeromycetes</taxon>
        <taxon>Glomerales</taxon>
        <taxon>Glomeraceae</taxon>
        <taxon>Rhizophagus</taxon>
    </lineage>
</organism>
<proteinExistence type="predicted"/>
<dbReference type="EMBL" id="LLXI01000375">
    <property type="protein sequence ID" value="PKY45313.1"/>
    <property type="molecule type" value="Genomic_DNA"/>
</dbReference>
<accession>A0A2I1GFA9</accession>
<dbReference type="InterPro" id="IPR027417">
    <property type="entry name" value="P-loop_NTPase"/>
</dbReference>
<evidence type="ECO:0000313" key="1">
    <source>
        <dbReference type="EMBL" id="PKY45313.1"/>
    </source>
</evidence>
<dbReference type="VEuPathDB" id="FungiDB:RhiirFUN_026349"/>
<reference evidence="1 2" key="1">
    <citation type="submission" date="2015-10" db="EMBL/GenBank/DDBJ databases">
        <title>Genome analyses suggest a sexual origin of heterokaryosis in a supposedly ancient asexual fungus.</title>
        <authorList>
            <person name="Ropars J."/>
            <person name="Sedzielewska K."/>
            <person name="Noel J."/>
            <person name="Charron P."/>
            <person name="Farinelli L."/>
            <person name="Marton T."/>
            <person name="Kruger M."/>
            <person name="Pelin A."/>
            <person name="Brachmann A."/>
            <person name="Corradi N."/>
        </authorList>
    </citation>
    <scope>NUCLEOTIDE SEQUENCE [LARGE SCALE GENOMIC DNA]</scope>
    <source>
        <strain evidence="1 2">A4</strain>
    </source>
</reference>
<name>A0A2I1GFA9_9GLOM</name>
<dbReference type="Proteomes" id="UP000234323">
    <property type="component" value="Unassembled WGS sequence"/>
</dbReference>
<dbReference type="VEuPathDB" id="FungiDB:FUN_001598"/>
<evidence type="ECO:0000313" key="2">
    <source>
        <dbReference type="Proteomes" id="UP000234323"/>
    </source>
</evidence>
<gene>
    <name evidence="1" type="ORF">RhiirA4_357148</name>
</gene>
<sequence length="106" mass="12507">KLLLEALERVQSVEGVSYVIDPKAKGCSLCCWNKKRFCYLLIHILSKIVDNIRGESTKRHWIIFDGDVDSEWVESYVTKRLVIGVIWRFRTWNYNCTACISWIICY</sequence>
<comment type="caution">
    <text evidence="1">The sequence shown here is derived from an EMBL/GenBank/DDBJ whole genome shotgun (WGS) entry which is preliminary data.</text>
</comment>
<dbReference type="Gene3D" id="3.40.50.300">
    <property type="entry name" value="P-loop containing nucleotide triphosphate hydrolases"/>
    <property type="match status" value="1"/>
</dbReference>
<keyword evidence="2" id="KW-1185">Reference proteome</keyword>
<feature type="non-terminal residue" evidence="1">
    <location>
        <position position="1"/>
    </location>
</feature>